<dbReference type="Pfam" id="PF07690">
    <property type="entry name" value="MFS_1"/>
    <property type="match status" value="1"/>
</dbReference>
<keyword evidence="4 8" id="KW-1133">Transmembrane helix</keyword>
<keyword evidence="11" id="KW-1185">Reference proteome</keyword>
<feature type="transmembrane region" description="Helical" evidence="8">
    <location>
        <begin position="219"/>
        <end position="241"/>
    </location>
</feature>
<feature type="domain" description="Major facilitator superfamily (MFS) profile" evidence="9">
    <location>
        <begin position="60"/>
        <end position="467"/>
    </location>
</feature>
<dbReference type="Proteomes" id="UP000006693">
    <property type="component" value="Chromosome 2"/>
</dbReference>
<dbReference type="PROSITE" id="PS50850">
    <property type="entry name" value="MFS"/>
    <property type="match status" value="1"/>
</dbReference>
<evidence type="ECO:0000256" key="5">
    <source>
        <dbReference type="ARBA" id="ARBA00023136"/>
    </source>
</evidence>
<reference evidence="10 11" key="1">
    <citation type="journal article" date="2004" name="Proc. Natl. Acad. Sci. U.S.A.">
        <title>Structural flexibility in the Burkholderia mallei genome.</title>
        <authorList>
            <person name="Nierman W.C."/>
            <person name="DeShazer D."/>
            <person name="Kim H.S."/>
            <person name="Tettelin H."/>
            <person name="Nelson K.E."/>
            <person name="Feldblyum T."/>
            <person name="Ulrich R.L."/>
            <person name="Ronning C.M."/>
            <person name="Brinkac L.M."/>
            <person name="Daugherty S.C."/>
            <person name="Davidsen T.D."/>
            <person name="Deboy R.T."/>
            <person name="Dimitrov G."/>
            <person name="Dodson R.J."/>
            <person name="Durkin A.S."/>
            <person name="Gwinn M.L."/>
            <person name="Haft D.H."/>
            <person name="Khouri H."/>
            <person name="Kolonay J.F."/>
            <person name="Madupu R."/>
            <person name="Mohammoud Y."/>
            <person name="Nelson W.C."/>
            <person name="Radune D."/>
            <person name="Romero C.M."/>
            <person name="Sarria S."/>
            <person name="Selengut J."/>
            <person name="Shamblin C."/>
            <person name="Sullivan S.A."/>
            <person name="White O."/>
            <person name="Yu Y."/>
            <person name="Zafar N."/>
            <person name="Zhou L."/>
            <person name="Fraser C.M."/>
        </authorList>
    </citation>
    <scope>NUCLEOTIDE SEQUENCE [LARGE SCALE GENOMIC DNA]</scope>
    <source>
        <strain evidence="10 11">ATCC 23344</strain>
    </source>
</reference>
<dbReference type="eggNOG" id="COG2271">
    <property type="taxonomic scope" value="Bacteria"/>
</dbReference>
<dbReference type="SUPFAM" id="SSF103473">
    <property type="entry name" value="MFS general substrate transporter"/>
    <property type="match status" value="1"/>
</dbReference>
<evidence type="ECO:0000259" key="9">
    <source>
        <dbReference type="PROSITE" id="PS50850"/>
    </source>
</evidence>
<evidence type="ECO:0000256" key="4">
    <source>
        <dbReference type="ARBA" id="ARBA00022989"/>
    </source>
</evidence>
<sequence>MCAGPLTSTRQSARPRASGRRRQLMETAKMIPSQAAAARPLEAAGQAELDLTYRKVFWRIVPFLMLCYVVAYLDRVNVGFAKLQMSQDLAFSETVFGLGAGIFFLGYFLFELPSNMLMHRIGARIWIARIMITWGLLSALFAFVKTPTQFYVLRFLLGLAEAGFYPGVILYLTYWFPTHRRAKIIAVFMSAIPVSGIFGNPLSGWIMERFHGGSGFHGWQWMFVIEAVPAIAIGIATILYLDNNIRGAKWLTEREKKLLADEIEAQPHERDKHAHSLSTVLRDPRTWWMSLIYFTFVTGQYGLTFWMPTLVKSTGITDTLRIGLLSAIPFAFAIVAMNLFGRSADKRRERRWHLIVPALMGTVGFSVAAAYSHNTTVSILFLSIAAGGVLTCAPLFWSLPTAFLAGTGAAAGIAIINSIGNLAGFASPYLIGYLKDATSSTSAGMYVLAAMLVIGALAVWLTPAKLVNR</sequence>
<feature type="transmembrane region" description="Helical" evidence="8">
    <location>
        <begin position="287"/>
        <end position="307"/>
    </location>
</feature>
<dbReference type="Gene3D" id="1.20.1250.20">
    <property type="entry name" value="MFS general substrate transporter like domains"/>
    <property type="match status" value="2"/>
</dbReference>
<evidence type="ECO:0000313" key="10">
    <source>
        <dbReference type="EMBL" id="AAU46796.1"/>
    </source>
</evidence>
<dbReference type="FunFam" id="1.20.1250.20:FF:000018">
    <property type="entry name" value="MFS transporter permease"/>
    <property type="match status" value="1"/>
</dbReference>
<dbReference type="PANTHER" id="PTHR43791">
    <property type="entry name" value="PERMEASE-RELATED"/>
    <property type="match status" value="1"/>
</dbReference>
<keyword evidence="2" id="KW-0813">Transport</keyword>
<gene>
    <name evidence="10" type="ordered locus">BMAA0574</name>
</gene>
<dbReference type="InterPro" id="IPR011701">
    <property type="entry name" value="MFS"/>
</dbReference>
<evidence type="ECO:0000256" key="2">
    <source>
        <dbReference type="ARBA" id="ARBA00022448"/>
    </source>
</evidence>
<evidence type="ECO:0000256" key="1">
    <source>
        <dbReference type="ARBA" id="ARBA00004141"/>
    </source>
</evidence>
<protein>
    <recommendedName>
        <fullName evidence="7">Putative tartrate transporter</fullName>
    </recommendedName>
</protein>
<comment type="subcellular location">
    <subcellularLocation>
        <location evidence="1">Membrane</location>
        <topology evidence="1">Multi-pass membrane protein</topology>
    </subcellularLocation>
</comment>
<feature type="transmembrane region" description="Helical" evidence="8">
    <location>
        <begin position="122"/>
        <end position="144"/>
    </location>
</feature>
<feature type="transmembrane region" description="Helical" evidence="8">
    <location>
        <begin position="184"/>
        <end position="207"/>
    </location>
</feature>
<feature type="transmembrane region" description="Helical" evidence="8">
    <location>
        <begin position="319"/>
        <end position="340"/>
    </location>
</feature>
<evidence type="ECO:0000256" key="8">
    <source>
        <dbReference type="SAM" id="Phobius"/>
    </source>
</evidence>
<name>A0A0H2WD74_BURMA</name>
<dbReference type="AlphaFoldDB" id="A0A0H2WD74"/>
<feature type="transmembrane region" description="Helical" evidence="8">
    <location>
        <begin position="150"/>
        <end position="172"/>
    </location>
</feature>
<feature type="transmembrane region" description="Helical" evidence="8">
    <location>
        <begin position="56"/>
        <end position="73"/>
    </location>
</feature>
<feature type="transmembrane region" description="Helical" evidence="8">
    <location>
        <begin position="89"/>
        <end position="110"/>
    </location>
</feature>
<evidence type="ECO:0000256" key="7">
    <source>
        <dbReference type="ARBA" id="ARBA00074139"/>
    </source>
</evidence>
<dbReference type="CDD" id="cd17319">
    <property type="entry name" value="MFS_ExuT_GudP_like"/>
    <property type="match status" value="1"/>
</dbReference>
<evidence type="ECO:0000313" key="11">
    <source>
        <dbReference type="Proteomes" id="UP000006693"/>
    </source>
</evidence>
<proteinExistence type="predicted"/>
<evidence type="ECO:0000256" key="3">
    <source>
        <dbReference type="ARBA" id="ARBA00022692"/>
    </source>
</evidence>
<evidence type="ECO:0000256" key="6">
    <source>
        <dbReference type="ARBA" id="ARBA00058119"/>
    </source>
</evidence>
<keyword evidence="3 8" id="KW-0812">Transmembrane</keyword>
<keyword evidence="5 8" id="KW-0472">Membrane</keyword>
<dbReference type="KEGG" id="bma:BMAA0574"/>
<feature type="transmembrane region" description="Helical" evidence="8">
    <location>
        <begin position="443"/>
        <end position="462"/>
    </location>
</feature>
<dbReference type="EMBL" id="CP000011">
    <property type="protein sequence ID" value="AAU46796.1"/>
    <property type="molecule type" value="Genomic_DNA"/>
</dbReference>
<comment type="function">
    <text evidence="6">Component of the tartrate utilization system and may allow entry of tartrate and tartrate dehydrogenase.</text>
</comment>
<dbReference type="GO" id="GO:0005886">
    <property type="term" value="C:plasma membrane"/>
    <property type="evidence" value="ECO:0007669"/>
    <property type="project" value="TreeGrafter"/>
</dbReference>
<dbReference type="InterPro" id="IPR020846">
    <property type="entry name" value="MFS_dom"/>
</dbReference>
<feature type="transmembrane region" description="Helical" evidence="8">
    <location>
        <begin position="409"/>
        <end position="431"/>
    </location>
</feature>
<dbReference type="PANTHER" id="PTHR43791:SF36">
    <property type="entry name" value="TRANSPORTER, PUTATIVE (AFU_ORTHOLOGUE AFUA_6G08340)-RELATED"/>
    <property type="match status" value="1"/>
</dbReference>
<dbReference type="GO" id="GO:0022857">
    <property type="term" value="F:transmembrane transporter activity"/>
    <property type="evidence" value="ECO:0007669"/>
    <property type="project" value="InterPro"/>
</dbReference>
<dbReference type="HOGENOM" id="CLU_001265_0_0_4"/>
<accession>A0A0H2WD74</accession>
<dbReference type="FunFam" id="1.20.1250.20:FF:000126">
    <property type="entry name" value="MFS transporter permease"/>
    <property type="match status" value="1"/>
</dbReference>
<feature type="transmembrane region" description="Helical" evidence="8">
    <location>
        <begin position="352"/>
        <end position="371"/>
    </location>
</feature>
<dbReference type="InterPro" id="IPR036259">
    <property type="entry name" value="MFS_trans_sf"/>
</dbReference>
<dbReference type="PATRIC" id="fig|243160.12.peg.4082"/>
<feature type="transmembrane region" description="Helical" evidence="8">
    <location>
        <begin position="377"/>
        <end position="397"/>
    </location>
</feature>
<organism evidence="10 11">
    <name type="scientific">Burkholderia mallei (strain ATCC 23344)</name>
    <dbReference type="NCBI Taxonomy" id="243160"/>
    <lineage>
        <taxon>Bacteria</taxon>
        <taxon>Pseudomonadati</taxon>
        <taxon>Pseudomonadota</taxon>
        <taxon>Betaproteobacteria</taxon>
        <taxon>Burkholderiales</taxon>
        <taxon>Burkholderiaceae</taxon>
        <taxon>Burkholderia</taxon>
        <taxon>pseudomallei group</taxon>
    </lineage>
</organism>